<evidence type="ECO:0000259" key="8">
    <source>
        <dbReference type="Pfam" id="PF04239"/>
    </source>
</evidence>
<organism evidence="9 10">
    <name type="scientific">Alteriqipengyuania lutimaris</name>
    <dbReference type="NCBI Taxonomy" id="1538146"/>
    <lineage>
        <taxon>Bacteria</taxon>
        <taxon>Pseudomonadati</taxon>
        <taxon>Pseudomonadota</taxon>
        <taxon>Alphaproteobacteria</taxon>
        <taxon>Sphingomonadales</taxon>
        <taxon>Erythrobacteraceae</taxon>
        <taxon>Alteriqipengyuania</taxon>
    </lineage>
</organism>
<keyword evidence="6 7" id="KW-0472">Membrane</keyword>
<dbReference type="Pfam" id="PF04239">
    <property type="entry name" value="DUF421"/>
    <property type="match status" value="1"/>
</dbReference>
<comment type="similarity">
    <text evidence="2">Belongs to the UPF0702 family.</text>
</comment>
<sequence>MDWSQVFYTGSPGLLRTMAAAVFAYGSMTLVLRMAGKHALSKLHVFDYVVTVALGSTLASILLSEDVALAEGLVAVIMLIGMQWLVSKASVSFEPWRRFVRSDPAVLLRHGELDAEAMISERVTEVEVDIAIRMRGFGDRSLIAYVVLESDGSMSVIPRDLLGDASAMHSLDHPREPEEAKRRA</sequence>
<gene>
    <name evidence="9" type="ORF">DL238_11735</name>
</gene>
<dbReference type="InterPro" id="IPR007353">
    <property type="entry name" value="DUF421"/>
</dbReference>
<dbReference type="Gene3D" id="3.30.240.20">
    <property type="entry name" value="bsu07140 like domains"/>
    <property type="match status" value="1"/>
</dbReference>
<dbReference type="GO" id="GO:0005886">
    <property type="term" value="C:plasma membrane"/>
    <property type="evidence" value="ECO:0007669"/>
    <property type="project" value="UniProtKB-SubCell"/>
</dbReference>
<dbReference type="InterPro" id="IPR023090">
    <property type="entry name" value="UPF0702_alpha/beta_dom_sf"/>
</dbReference>
<keyword evidence="4 7" id="KW-0812">Transmembrane</keyword>
<evidence type="ECO:0000256" key="4">
    <source>
        <dbReference type="ARBA" id="ARBA00022692"/>
    </source>
</evidence>
<dbReference type="OrthoDB" id="9793799at2"/>
<evidence type="ECO:0000313" key="10">
    <source>
        <dbReference type="Proteomes" id="UP000254101"/>
    </source>
</evidence>
<feature type="transmembrane region" description="Helical" evidence="7">
    <location>
        <begin position="13"/>
        <end position="33"/>
    </location>
</feature>
<comment type="caution">
    <text evidence="9">The sequence shown here is derived from an EMBL/GenBank/DDBJ whole genome shotgun (WGS) entry which is preliminary data.</text>
</comment>
<evidence type="ECO:0000256" key="5">
    <source>
        <dbReference type="ARBA" id="ARBA00022989"/>
    </source>
</evidence>
<dbReference type="Proteomes" id="UP000254101">
    <property type="component" value="Unassembled WGS sequence"/>
</dbReference>
<evidence type="ECO:0000313" key="9">
    <source>
        <dbReference type="EMBL" id="RDS78207.1"/>
    </source>
</evidence>
<evidence type="ECO:0000256" key="1">
    <source>
        <dbReference type="ARBA" id="ARBA00004651"/>
    </source>
</evidence>
<proteinExistence type="inferred from homology"/>
<evidence type="ECO:0000256" key="7">
    <source>
        <dbReference type="SAM" id="Phobius"/>
    </source>
</evidence>
<dbReference type="EMBL" id="QRBB01000001">
    <property type="protein sequence ID" value="RDS78207.1"/>
    <property type="molecule type" value="Genomic_DNA"/>
</dbReference>
<keyword evidence="10" id="KW-1185">Reference proteome</keyword>
<dbReference type="AlphaFoldDB" id="A0A395LP53"/>
<dbReference type="PANTHER" id="PTHR34582:SF6">
    <property type="entry name" value="UPF0702 TRANSMEMBRANE PROTEIN YCAP"/>
    <property type="match status" value="1"/>
</dbReference>
<feature type="transmembrane region" description="Helical" evidence="7">
    <location>
        <begin position="45"/>
        <end position="63"/>
    </location>
</feature>
<evidence type="ECO:0000256" key="2">
    <source>
        <dbReference type="ARBA" id="ARBA00006448"/>
    </source>
</evidence>
<reference evidence="9 10" key="1">
    <citation type="submission" date="2018-07" db="EMBL/GenBank/DDBJ databases">
        <title>Erythrobacter nanhaiensis sp. nov., a novel member of the genus Erythrobacter isolated from the South China Sea.</title>
        <authorList>
            <person name="Chen X."/>
            <person name="Liu J."/>
        </authorList>
    </citation>
    <scope>NUCLEOTIDE SEQUENCE [LARGE SCALE GENOMIC DNA]</scope>
    <source>
        <strain evidence="9 10">S-5</strain>
    </source>
</reference>
<comment type="subcellular location">
    <subcellularLocation>
        <location evidence="1">Cell membrane</location>
        <topology evidence="1">Multi-pass membrane protein</topology>
    </subcellularLocation>
</comment>
<feature type="domain" description="YetF C-terminal" evidence="8">
    <location>
        <begin position="95"/>
        <end position="160"/>
    </location>
</feature>
<accession>A0A395LP53</accession>
<dbReference type="RefSeq" id="WP_115492431.1">
    <property type="nucleotide sequence ID" value="NZ_JACHWW010000001.1"/>
</dbReference>
<protein>
    <submittedName>
        <fullName evidence="9">DUF421 domain-containing protein</fullName>
    </submittedName>
</protein>
<evidence type="ECO:0000256" key="3">
    <source>
        <dbReference type="ARBA" id="ARBA00022475"/>
    </source>
</evidence>
<name>A0A395LP53_9SPHN</name>
<keyword evidence="5 7" id="KW-1133">Transmembrane helix</keyword>
<keyword evidence="3" id="KW-1003">Cell membrane</keyword>
<dbReference type="PANTHER" id="PTHR34582">
    <property type="entry name" value="UPF0702 TRANSMEMBRANE PROTEIN YCAP"/>
    <property type="match status" value="1"/>
</dbReference>
<feature type="transmembrane region" description="Helical" evidence="7">
    <location>
        <begin position="69"/>
        <end position="87"/>
    </location>
</feature>
<evidence type="ECO:0000256" key="6">
    <source>
        <dbReference type="ARBA" id="ARBA00023136"/>
    </source>
</evidence>